<dbReference type="PANTHER" id="PTHR11439">
    <property type="entry name" value="GAG-POL-RELATED RETROTRANSPOSON"/>
    <property type="match status" value="1"/>
</dbReference>
<gene>
    <name evidence="2" type="ORF">TKK_008403</name>
</gene>
<dbReference type="GO" id="GO:0071897">
    <property type="term" value="P:DNA biosynthetic process"/>
    <property type="evidence" value="ECO:0007669"/>
    <property type="project" value="UniProtKB-ARBA"/>
</dbReference>
<dbReference type="Pfam" id="PF07727">
    <property type="entry name" value="RVT_2"/>
    <property type="match status" value="1"/>
</dbReference>
<feature type="domain" description="Reverse transcriptase Ty1/copia-type" evidence="1">
    <location>
        <begin position="3"/>
        <end position="79"/>
    </location>
</feature>
<dbReference type="EMBL" id="JBJJXI010000060">
    <property type="protein sequence ID" value="KAL3398198.1"/>
    <property type="molecule type" value="Genomic_DNA"/>
</dbReference>
<evidence type="ECO:0000259" key="1">
    <source>
        <dbReference type="Pfam" id="PF07727"/>
    </source>
</evidence>
<accession>A0ABD2WYT5</accession>
<dbReference type="InterPro" id="IPR043502">
    <property type="entry name" value="DNA/RNA_pol_sf"/>
</dbReference>
<comment type="caution">
    <text evidence="2">The sequence shown here is derived from an EMBL/GenBank/DDBJ whole genome shotgun (WGS) entry which is preliminary data.</text>
</comment>
<dbReference type="CDD" id="cd09272">
    <property type="entry name" value="RNase_HI_RT_Ty1"/>
    <property type="match status" value="1"/>
</dbReference>
<evidence type="ECO:0000313" key="3">
    <source>
        <dbReference type="Proteomes" id="UP001627154"/>
    </source>
</evidence>
<dbReference type="PANTHER" id="PTHR11439:SF483">
    <property type="entry name" value="PEPTIDE SYNTHASE GLIP-LIKE, PUTATIVE (AFU_ORTHOLOGUE AFUA_3G12920)-RELATED"/>
    <property type="match status" value="1"/>
</dbReference>
<proteinExistence type="predicted"/>
<dbReference type="InterPro" id="IPR013103">
    <property type="entry name" value="RVT_2"/>
</dbReference>
<dbReference type="SUPFAM" id="SSF56672">
    <property type="entry name" value="DNA/RNA polymerases"/>
    <property type="match status" value="1"/>
</dbReference>
<reference evidence="2 3" key="1">
    <citation type="journal article" date="2024" name="bioRxiv">
        <title>A reference genome for Trichogramma kaykai: A tiny desert-dwelling parasitoid wasp with competing sex-ratio distorters.</title>
        <authorList>
            <person name="Culotta J."/>
            <person name="Lindsey A.R."/>
        </authorList>
    </citation>
    <scope>NUCLEOTIDE SEQUENCE [LARGE SCALE GENOMIC DNA]</scope>
    <source>
        <strain evidence="2 3">KSX58</strain>
    </source>
</reference>
<sequence length="289" mass="32052">MLLYVDDILLVSRNLARVAEIKKGLTASFDLKDMGLAKYCLGIEIEQNKNSISLCQSGFINGILARFNMFDCKSVSTPLATGLKLRPCEDLTPKLFPYRELIGALMYLSVGTRPEITHAVSYLSQFNSCHDNTHWTAAKHVLHYLKGTSNMKLVYSMDKKGLRGFADANWGSDITDRKSYSGYVFSLCNGAISWCSKKQKSVALSFSEAEYMSLSDAAKEAIFLSSLLKELGFADLSRTIIYNDNQSAGKLATNPYMPTEEMIADILTKALPKPKVNFCVNGLGLSREE</sequence>
<organism evidence="2 3">
    <name type="scientific">Trichogramma kaykai</name>
    <dbReference type="NCBI Taxonomy" id="54128"/>
    <lineage>
        <taxon>Eukaryota</taxon>
        <taxon>Metazoa</taxon>
        <taxon>Ecdysozoa</taxon>
        <taxon>Arthropoda</taxon>
        <taxon>Hexapoda</taxon>
        <taxon>Insecta</taxon>
        <taxon>Pterygota</taxon>
        <taxon>Neoptera</taxon>
        <taxon>Endopterygota</taxon>
        <taxon>Hymenoptera</taxon>
        <taxon>Apocrita</taxon>
        <taxon>Proctotrupomorpha</taxon>
        <taxon>Chalcidoidea</taxon>
        <taxon>Trichogrammatidae</taxon>
        <taxon>Trichogramma</taxon>
    </lineage>
</organism>
<dbReference type="AlphaFoldDB" id="A0ABD2WYT5"/>
<dbReference type="Proteomes" id="UP001627154">
    <property type="component" value="Unassembled WGS sequence"/>
</dbReference>
<keyword evidence="3" id="KW-1185">Reference proteome</keyword>
<protein>
    <recommendedName>
        <fullName evidence="1">Reverse transcriptase Ty1/copia-type domain-containing protein</fullName>
    </recommendedName>
</protein>
<evidence type="ECO:0000313" key="2">
    <source>
        <dbReference type="EMBL" id="KAL3398198.1"/>
    </source>
</evidence>
<name>A0ABD2WYT5_9HYME</name>